<evidence type="ECO:0000256" key="6">
    <source>
        <dbReference type="HAMAP-Rule" id="MF_00713"/>
    </source>
</evidence>
<comment type="cofactor">
    <cofactor evidence="1 6">
        <name>pyridoxal 5'-phosphate</name>
        <dbReference type="ChEBI" id="CHEBI:597326"/>
    </cofactor>
</comment>
<name>A0A2Z3GUQ2_9BACT</name>
<feature type="modified residue" description="N6-(pyridoxal phosphate)lysine" evidence="6">
    <location>
        <position position="275"/>
    </location>
</feature>
<accession>A0A2Z3GUQ2</accession>
<proteinExistence type="inferred from homology"/>
<feature type="domain" description="Glycine dehydrogenase C-terminal" evidence="8">
    <location>
        <begin position="354"/>
        <end position="454"/>
    </location>
</feature>
<dbReference type="HAMAP" id="MF_00713">
    <property type="entry name" value="GcvPB"/>
    <property type="match status" value="1"/>
</dbReference>
<dbReference type="Gene3D" id="6.20.440.10">
    <property type="match status" value="1"/>
</dbReference>
<dbReference type="RefSeq" id="WP_010042781.1">
    <property type="nucleotide sequence ID" value="NZ_CP025958.1"/>
</dbReference>
<dbReference type="KEGG" id="gog:C1280_04075"/>
<dbReference type="GO" id="GO:0005960">
    <property type="term" value="C:glycine cleavage complex"/>
    <property type="evidence" value="ECO:0007669"/>
    <property type="project" value="TreeGrafter"/>
</dbReference>
<dbReference type="NCBIfam" id="NF003346">
    <property type="entry name" value="PRK04366.1"/>
    <property type="match status" value="1"/>
</dbReference>
<comment type="catalytic activity">
    <reaction evidence="5 6">
        <text>N(6)-[(R)-lipoyl]-L-lysyl-[glycine-cleavage complex H protein] + glycine + H(+) = N(6)-[(R)-S(8)-aminomethyldihydrolipoyl]-L-lysyl-[glycine-cleavage complex H protein] + CO2</text>
        <dbReference type="Rhea" id="RHEA:24304"/>
        <dbReference type="Rhea" id="RHEA-COMP:10494"/>
        <dbReference type="Rhea" id="RHEA-COMP:10495"/>
        <dbReference type="ChEBI" id="CHEBI:15378"/>
        <dbReference type="ChEBI" id="CHEBI:16526"/>
        <dbReference type="ChEBI" id="CHEBI:57305"/>
        <dbReference type="ChEBI" id="CHEBI:83099"/>
        <dbReference type="ChEBI" id="CHEBI:83143"/>
        <dbReference type="EC" id="1.4.4.2"/>
    </reaction>
</comment>
<dbReference type="GO" id="GO:0004375">
    <property type="term" value="F:glycine dehydrogenase (decarboxylating) activity"/>
    <property type="evidence" value="ECO:0007669"/>
    <property type="project" value="UniProtKB-EC"/>
</dbReference>
<sequence>MNNTQSTEVIFELSKPGRRCHRLPACDVPASKPLAELIPQDHLASSPPPLPEVGEIDLIRHYTNLSARNMSIDTNFYPLGSCTMKYNPKRHERLAALPQYANLHPLQHDDTTQGMLEILFEMQQFLAEISGLPAVSLQPAAGAHGELAALFVAAAYFKDKGETHRKKVLVPDSAHGTNPASAALAGFDTVTVKSGPNGLVDLNDLKAKLGDDTAVFMITNPNTLGLFETQIKTITDLLHSKGALVYLDGANMNAIMGMTRPGDFGADMQHYNVHKTFTGPHGGGGPGSGPIAVRDFLAPYLPAPVVVKDGDRFKLNFDMPKSIGRVRSFFGNVGILFRGYCYIRTLGPDGLKQASQQAVLNANYLRKRISEGFEIPHAGPCMHEFVASGRNLLREKKIRAIDLCKRLLDFGYHAPTVYFPMVVAEALMMEPTETESKETLDAFADALLKIKDEDPETLKTAPHTHIVSRPDEVKAAKEPRLRWRAAPAVTVPSSAVPAAERVVTTGSPVGSP</sequence>
<dbReference type="InterPro" id="IPR015422">
    <property type="entry name" value="PyrdxlP-dep_Trfase_small"/>
</dbReference>
<dbReference type="Pfam" id="PF02347">
    <property type="entry name" value="GDC-P"/>
    <property type="match status" value="1"/>
</dbReference>
<feature type="domain" description="Glycine cleavage system P-protein N-terminal" evidence="7">
    <location>
        <begin position="53"/>
        <end position="306"/>
    </location>
</feature>
<protein>
    <recommendedName>
        <fullName evidence="6">Probable glycine dehydrogenase (decarboxylating) subunit 2</fullName>
        <ecNumber evidence="6">1.4.4.2</ecNumber>
    </recommendedName>
    <alternativeName>
        <fullName evidence="6">Glycine cleavage system P-protein subunit 2</fullName>
    </alternativeName>
    <alternativeName>
        <fullName evidence="6">Glycine decarboxylase subunit 2</fullName>
    </alternativeName>
    <alternativeName>
        <fullName evidence="6">Glycine dehydrogenase (aminomethyl-transferring) subunit 2</fullName>
    </alternativeName>
</protein>
<evidence type="ECO:0000259" key="8">
    <source>
        <dbReference type="Pfam" id="PF21478"/>
    </source>
</evidence>
<comment type="similarity">
    <text evidence="6">Belongs to the GcvP family. C-terminal subunit subfamily.</text>
</comment>
<evidence type="ECO:0000256" key="1">
    <source>
        <dbReference type="ARBA" id="ARBA00001933"/>
    </source>
</evidence>
<dbReference type="AlphaFoldDB" id="A0A2Z3GUQ2"/>
<reference evidence="9 10" key="1">
    <citation type="submission" date="2018-01" db="EMBL/GenBank/DDBJ databases">
        <title>G. obscuriglobus.</title>
        <authorList>
            <person name="Franke J."/>
            <person name="Blomberg W."/>
            <person name="Selmecki A."/>
        </authorList>
    </citation>
    <scope>NUCLEOTIDE SEQUENCE [LARGE SCALE GENOMIC DNA]</scope>
    <source>
        <strain evidence="9 10">DSM 5831</strain>
    </source>
</reference>
<dbReference type="InterPro" id="IPR020581">
    <property type="entry name" value="GDC_P"/>
</dbReference>
<dbReference type="Gene3D" id="3.90.1150.10">
    <property type="entry name" value="Aspartate Aminotransferase, domain 1"/>
    <property type="match status" value="1"/>
</dbReference>
<organism evidence="9 10">
    <name type="scientific">Gemmata obscuriglobus</name>
    <dbReference type="NCBI Taxonomy" id="114"/>
    <lineage>
        <taxon>Bacteria</taxon>
        <taxon>Pseudomonadati</taxon>
        <taxon>Planctomycetota</taxon>
        <taxon>Planctomycetia</taxon>
        <taxon>Gemmatales</taxon>
        <taxon>Gemmataceae</taxon>
        <taxon>Gemmata</taxon>
    </lineage>
</organism>
<dbReference type="Proteomes" id="UP000245802">
    <property type="component" value="Chromosome"/>
</dbReference>
<evidence type="ECO:0000256" key="2">
    <source>
        <dbReference type="ARBA" id="ARBA00003788"/>
    </source>
</evidence>
<dbReference type="PANTHER" id="PTHR11773">
    <property type="entry name" value="GLYCINE DEHYDROGENASE, DECARBOXYLATING"/>
    <property type="match status" value="1"/>
</dbReference>
<dbReference type="FunFam" id="3.40.640.10:FF:000224">
    <property type="entry name" value="Probable glycine dehydrogenase (decarboxylating) subunit 2"/>
    <property type="match status" value="1"/>
</dbReference>
<dbReference type="InterPro" id="IPR049315">
    <property type="entry name" value="GDC-P_N"/>
</dbReference>
<dbReference type="EC" id="1.4.4.2" evidence="6"/>
<dbReference type="InterPro" id="IPR015424">
    <property type="entry name" value="PyrdxlP-dep_Trfase"/>
</dbReference>
<evidence type="ECO:0000259" key="7">
    <source>
        <dbReference type="Pfam" id="PF02347"/>
    </source>
</evidence>
<keyword evidence="10" id="KW-1185">Reference proteome</keyword>
<evidence type="ECO:0000313" key="10">
    <source>
        <dbReference type="Proteomes" id="UP000245802"/>
    </source>
</evidence>
<comment type="function">
    <text evidence="2 6">The glycine cleavage system catalyzes the degradation of glycine. The P protein binds the alpha-amino group of glycine through its pyridoxal phosphate cofactor; CO(2) is released and the remaining methylamine moiety is then transferred to the lipoamide cofactor of the H protein.</text>
</comment>
<comment type="subunit">
    <text evidence="6">The glycine cleavage system is composed of four proteins: P, T, L and H. In this organism, the P 'protein' is a heterodimer of two subunits.</text>
</comment>
<dbReference type="FunFam" id="3.90.1150.10:FF:000014">
    <property type="entry name" value="Probable glycine dehydrogenase (decarboxylating) subunit 2"/>
    <property type="match status" value="1"/>
</dbReference>
<dbReference type="OrthoDB" id="9801272at2"/>
<dbReference type="Gene3D" id="3.40.640.10">
    <property type="entry name" value="Type I PLP-dependent aspartate aminotransferase-like (Major domain)"/>
    <property type="match status" value="1"/>
</dbReference>
<dbReference type="InterPro" id="IPR049316">
    <property type="entry name" value="GDC-P_C"/>
</dbReference>
<dbReference type="InterPro" id="IPR023012">
    <property type="entry name" value="GcvPB"/>
</dbReference>
<evidence type="ECO:0000313" key="9">
    <source>
        <dbReference type="EMBL" id="AWM36271.1"/>
    </source>
</evidence>
<dbReference type="InterPro" id="IPR015421">
    <property type="entry name" value="PyrdxlP-dep_Trfase_major"/>
</dbReference>
<evidence type="ECO:0000256" key="4">
    <source>
        <dbReference type="ARBA" id="ARBA00023002"/>
    </source>
</evidence>
<keyword evidence="3 6" id="KW-0663">Pyridoxal phosphate</keyword>
<dbReference type="GO" id="GO:0030170">
    <property type="term" value="F:pyridoxal phosphate binding"/>
    <property type="evidence" value="ECO:0007669"/>
    <property type="project" value="TreeGrafter"/>
</dbReference>
<dbReference type="PANTHER" id="PTHR11773:SF1">
    <property type="entry name" value="GLYCINE DEHYDROGENASE (DECARBOXYLATING), MITOCHONDRIAL"/>
    <property type="match status" value="1"/>
</dbReference>
<evidence type="ECO:0000256" key="3">
    <source>
        <dbReference type="ARBA" id="ARBA00022898"/>
    </source>
</evidence>
<dbReference type="CDD" id="cd00613">
    <property type="entry name" value="GDC-P"/>
    <property type="match status" value="1"/>
</dbReference>
<dbReference type="GO" id="GO:0005829">
    <property type="term" value="C:cytosol"/>
    <property type="evidence" value="ECO:0007669"/>
    <property type="project" value="TreeGrafter"/>
</dbReference>
<evidence type="ECO:0000256" key="5">
    <source>
        <dbReference type="ARBA" id="ARBA00049026"/>
    </source>
</evidence>
<dbReference type="GO" id="GO:0019464">
    <property type="term" value="P:glycine decarboxylation via glycine cleavage system"/>
    <property type="evidence" value="ECO:0007669"/>
    <property type="project" value="UniProtKB-UniRule"/>
</dbReference>
<dbReference type="GO" id="GO:0016594">
    <property type="term" value="F:glycine binding"/>
    <property type="evidence" value="ECO:0007669"/>
    <property type="project" value="TreeGrafter"/>
</dbReference>
<gene>
    <name evidence="6" type="primary">gcvPB</name>
    <name evidence="9" type="ORF">C1280_04075</name>
</gene>
<dbReference type="SUPFAM" id="SSF53383">
    <property type="entry name" value="PLP-dependent transferases"/>
    <property type="match status" value="1"/>
</dbReference>
<keyword evidence="4 6" id="KW-0560">Oxidoreductase</keyword>
<dbReference type="Pfam" id="PF21478">
    <property type="entry name" value="GcvP2_C"/>
    <property type="match status" value="1"/>
</dbReference>
<dbReference type="EMBL" id="CP025958">
    <property type="protein sequence ID" value="AWM36271.1"/>
    <property type="molecule type" value="Genomic_DNA"/>
</dbReference>